<feature type="compositionally biased region" description="Low complexity" evidence="1">
    <location>
        <begin position="546"/>
        <end position="569"/>
    </location>
</feature>
<sequence length="816" mass="88665">MANMDCNQRQFLRPLLYPGNPAGSVSTSHDLTSSTLVPRSGTYGTMNMASPDIEKRPLVVEKEELMPRSVKKARTRRVLLSVLWLFASLFVTGFVLHGLGIPSCRRSDVHEQFSPISSTSNGKYAHPVEGLETTKPVTLDLFKSQPKERQIQSSVTTSSAAAERTVLRNFEVAPPVLMPYGPADSDGTTPIPAGSTQKACNVLLMRRDFAFSYGDPYIGDYTPPSCKFNRVVMNFTVVSEGRQYDRLALMYLGDTEVWRTSTAEPVVPPGIRWEYLKDMTEYLSLWQQKQKIIFDLGNLVSDKYTGIFNTTLTATFFYSDVATKAAPPSDLIIPISARQSANNAVSQFTLPAQNATNTISNFPLNARRAVFSVSANGQGNEEFWWSNVLQSDVNAFSDTVGELPGYSPFREVQVLIDGQLAGVYWPFPVIFTGGVVPSLHRPIAGIEAFDLKEHEIDITPWLAVLTDGNPHEFTIRIAGINDTQSSSSSGHTAVLTDHVNESWYVTGKIFIWTAGDNSHFTGGSNNNKKPTIDGLTPLITLSSIRTPPSTGNNSSNSTTTPESITYTTSVKRSLRVRSPLGVWTQTLSYTNKGLVSAQGYSQLNDMLISGSEESSSSSSPSDPIGSSVGGGGSDYDYKTTYTFPLLANSSYSVSPQGNLSIWGHLIQGKTLTLSGAAVFPDYDTVAFNGNGKTPKYRESRLETKKEGEAWYEQSGDGKNSTGSGDSRQVFSFAGVETKGGRGEELYFRDVEARGGRVVRDVKRLGGKDVVVTGGYQSAAAVTGDDDVRVFGGVPNGGGEGVKRGGAMRMFLGRNNF</sequence>
<comment type="caution">
    <text evidence="4">The sequence shown here is derived from an EMBL/GenBank/DDBJ whole genome shotgun (WGS) entry which is preliminary data.</text>
</comment>
<dbReference type="Pfam" id="PF25156">
    <property type="entry name" value="PNGase_A_C"/>
    <property type="match status" value="1"/>
</dbReference>
<reference evidence="4" key="2">
    <citation type="submission" date="2023-06" db="EMBL/GenBank/DDBJ databases">
        <authorList>
            <consortium name="Lawrence Berkeley National Laboratory"/>
            <person name="Haridas S."/>
            <person name="Hensen N."/>
            <person name="Bonometti L."/>
            <person name="Westerberg I."/>
            <person name="Brannstrom I.O."/>
            <person name="Guillou S."/>
            <person name="Cros-Aarteil S."/>
            <person name="Calhoun S."/>
            <person name="Kuo A."/>
            <person name="Mondo S."/>
            <person name="Pangilinan J."/>
            <person name="Riley R."/>
            <person name="Labutti K."/>
            <person name="Andreopoulos B."/>
            <person name="Lipzen A."/>
            <person name="Chen C."/>
            <person name="Yanf M."/>
            <person name="Daum C."/>
            <person name="Ng V."/>
            <person name="Clum A."/>
            <person name="Steindorff A."/>
            <person name="Ohm R."/>
            <person name="Martin F."/>
            <person name="Silar P."/>
            <person name="Natvig D."/>
            <person name="Lalanne C."/>
            <person name="Gautier V."/>
            <person name="Ament-Velasquez S.L."/>
            <person name="Kruys A."/>
            <person name="Hutchinson M.I."/>
            <person name="Powell A.J."/>
            <person name="Barry K."/>
            <person name="Miller A.N."/>
            <person name="Grigoriev I.V."/>
            <person name="Debuchy R."/>
            <person name="Gladieux P."/>
            <person name="Thoren M.H."/>
            <person name="Johannesson H."/>
        </authorList>
    </citation>
    <scope>NUCLEOTIDE SEQUENCE</scope>
    <source>
        <strain evidence="4">CBS 560.94</strain>
    </source>
</reference>
<keyword evidence="2" id="KW-1133">Transmembrane helix</keyword>
<keyword evidence="5" id="KW-1185">Reference proteome</keyword>
<dbReference type="RefSeq" id="XP_062683960.1">
    <property type="nucleotide sequence ID" value="XM_062828691.1"/>
</dbReference>
<feature type="region of interest" description="Disordered" evidence="1">
    <location>
        <begin position="707"/>
        <end position="727"/>
    </location>
</feature>
<dbReference type="Proteomes" id="UP001278500">
    <property type="component" value="Unassembled WGS sequence"/>
</dbReference>
<dbReference type="PANTHER" id="PTHR31104">
    <property type="entry name" value="PEPTIDE-N4-(N-ACETYL-BETA-GLUCOSAMINYL)ASPARAGINE AMIDASE A PROTEIN"/>
    <property type="match status" value="1"/>
</dbReference>
<evidence type="ECO:0000256" key="1">
    <source>
        <dbReference type="SAM" id="MobiDB-lite"/>
    </source>
</evidence>
<proteinExistence type="predicted"/>
<feature type="region of interest" description="Disordered" evidence="1">
    <location>
        <begin position="609"/>
        <end position="631"/>
    </location>
</feature>
<dbReference type="InterPro" id="IPR021102">
    <property type="entry name" value="PNGase_A"/>
</dbReference>
<reference evidence="4" key="1">
    <citation type="journal article" date="2023" name="Mol. Phylogenet. Evol.">
        <title>Genome-scale phylogeny and comparative genomics of the fungal order Sordariales.</title>
        <authorList>
            <person name="Hensen N."/>
            <person name="Bonometti L."/>
            <person name="Westerberg I."/>
            <person name="Brannstrom I.O."/>
            <person name="Guillou S."/>
            <person name="Cros-Aarteil S."/>
            <person name="Calhoun S."/>
            <person name="Haridas S."/>
            <person name="Kuo A."/>
            <person name="Mondo S."/>
            <person name="Pangilinan J."/>
            <person name="Riley R."/>
            <person name="LaButti K."/>
            <person name="Andreopoulos B."/>
            <person name="Lipzen A."/>
            <person name="Chen C."/>
            <person name="Yan M."/>
            <person name="Daum C."/>
            <person name="Ng V."/>
            <person name="Clum A."/>
            <person name="Steindorff A."/>
            <person name="Ohm R.A."/>
            <person name="Martin F."/>
            <person name="Silar P."/>
            <person name="Natvig D.O."/>
            <person name="Lalanne C."/>
            <person name="Gautier V."/>
            <person name="Ament-Velasquez S.L."/>
            <person name="Kruys A."/>
            <person name="Hutchinson M.I."/>
            <person name="Powell A.J."/>
            <person name="Barry K."/>
            <person name="Miller A.N."/>
            <person name="Grigoriev I.V."/>
            <person name="Debuchy R."/>
            <person name="Gladieux P."/>
            <person name="Hiltunen Thoren M."/>
            <person name="Johannesson H."/>
        </authorList>
    </citation>
    <scope>NUCLEOTIDE SEQUENCE</scope>
    <source>
        <strain evidence="4">CBS 560.94</strain>
    </source>
</reference>
<dbReference type="AlphaFoldDB" id="A0AAE0MV55"/>
<organism evidence="4 5">
    <name type="scientific">Neurospora tetraspora</name>
    <dbReference type="NCBI Taxonomy" id="94610"/>
    <lineage>
        <taxon>Eukaryota</taxon>
        <taxon>Fungi</taxon>
        <taxon>Dikarya</taxon>
        <taxon>Ascomycota</taxon>
        <taxon>Pezizomycotina</taxon>
        <taxon>Sordariomycetes</taxon>
        <taxon>Sordariomycetidae</taxon>
        <taxon>Sordariales</taxon>
        <taxon>Sordariaceae</taxon>
        <taxon>Neurospora</taxon>
    </lineage>
</organism>
<evidence type="ECO:0000259" key="3">
    <source>
        <dbReference type="Pfam" id="PF12222"/>
    </source>
</evidence>
<evidence type="ECO:0000256" key="2">
    <source>
        <dbReference type="SAM" id="Phobius"/>
    </source>
</evidence>
<dbReference type="GeneID" id="87865845"/>
<accession>A0AAE0MV55</accession>
<protein>
    <submittedName>
        <fullName evidence="4">Peptide N-acetyl-beta-D-glucosaminyl asparaginase amidase A-domain-containing protein</fullName>
    </submittedName>
</protein>
<feature type="compositionally biased region" description="Polar residues" evidence="1">
    <location>
        <begin position="716"/>
        <end position="727"/>
    </location>
</feature>
<evidence type="ECO:0000313" key="5">
    <source>
        <dbReference type="Proteomes" id="UP001278500"/>
    </source>
</evidence>
<dbReference type="EMBL" id="JAUEPP010000002">
    <property type="protein sequence ID" value="KAK3350665.1"/>
    <property type="molecule type" value="Genomic_DNA"/>
</dbReference>
<feature type="region of interest" description="Disordered" evidence="1">
    <location>
        <begin position="541"/>
        <end position="570"/>
    </location>
</feature>
<gene>
    <name evidence="4" type="ORF">B0H65DRAFT_518129</name>
</gene>
<feature type="transmembrane region" description="Helical" evidence="2">
    <location>
        <begin position="78"/>
        <end position="99"/>
    </location>
</feature>
<dbReference type="InterPro" id="IPR056948">
    <property type="entry name" value="PNGaseA_N"/>
</dbReference>
<keyword evidence="2" id="KW-0812">Transmembrane</keyword>
<dbReference type="Pfam" id="PF12222">
    <property type="entry name" value="PNGaseA"/>
    <property type="match status" value="1"/>
</dbReference>
<name>A0AAE0MV55_9PEZI</name>
<keyword evidence="2" id="KW-0472">Membrane</keyword>
<feature type="domain" description="Peptide N-acetyl-beta-D-glucosaminyl asparaginase amidase A N-terminal" evidence="3">
    <location>
        <begin position="192"/>
        <end position="528"/>
    </location>
</feature>
<feature type="compositionally biased region" description="Low complexity" evidence="1">
    <location>
        <begin position="609"/>
        <end position="626"/>
    </location>
</feature>
<evidence type="ECO:0000313" key="4">
    <source>
        <dbReference type="EMBL" id="KAK3350665.1"/>
    </source>
</evidence>